<evidence type="ECO:0000313" key="1">
    <source>
        <dbReference type="Proteomes" id="UP000887576"/>
    </source>
</evidence>
<dbReference type="Proteomes" id="UP000887576">
    <property type="component" value="Unplaced"/>
</dbReference>
<accession>A0AC34Q1P0</accession>
<dbReference type="WBParaSite" id="JU765_v2.g12095.t1">
    <property type="protein sequence ID" value="JU765_v2.g12095.t1"/>
    <property type="gene ID" value="JU765_v2.g12095"/>
</dbReference>
<sequence length="1285" mass="144776">MKSPERQPLIPTRAENDSVPEGEPTALLQYGAMTTNHLPPHSHSLNDLNGAARTGFLPSAHHMTVSSFDETLRLYGYSKNLIKTIITWIFTVLTLGILQLVFYWYPKFKVRCTASMSCLSTSEYVLVHDDHQNVVYRPIRTMVAKQGQLLCLPDADGNLKARSLRYFTYRKLTYLWHPSENRFITIQEMESNISLNFFHELFHRETGLTTEEWENRSIIFGKNLIEVKLKPIFVLLFKEVISPFYIFQIYSVTVWYNDNYAYYASIIVLMSLMSITMDIFQTRRQERKLRSMVHTNEVVKVRRAGEVLTVNSETLVPGDILLIPPHGCILQCDALLMNGTVIVNESMLTGESVPVTKVALPENRDGTDDERLSFKDHSKHILFCGTQVLQTRYYSGQAVSAVVVRTAYSTLKGQLVRSIMYPKPVDFRFTKDLFKFVGFLSSIAACGFIYTIIIMIMRGSDLRRIVLRSLDIITIVVPPALPAAMSIGILAAQMRLRKKQIFCISPSTINTCGAINTVCFDKTGTLTEDGLDFYCLRAIYNRGSDPNRKPAFGVEMSDFQIDELPRGGEIVKGIATCHSLTSIDNELCGDPLDLILFKKTGWILDEIQPDINIDETARFDMLQPTVVRSPVAHFGSQSEIELAIIRQFTFSSSLQRMAVVVHNPAEKGHNMHLYVKGAPEMIASLCDPETVPLDYTDVVNRYAQHGYRLIAVAAKDFEMSYAKVMKVKREVIETNLTILGLVVMENRVKKQTLGVINQLNRAHIRTVMVTGDNLLTAMSVARECGIVRPNKRAFLIEKTQHIREDGRTQLLLRQSVSSSEEIIELDEGSLNHEAEMENGRLIDSSYHLAIAGPSFAIICEEYPDLIDRLVTVCDVFARMSPDQKQLLVNKLQEVDYTVAMCGDGANDCAALKAAHAGISLSEAEASIAAPFTSKIPDIRCVPMVIREGRAALVTSFGIFKYMAGYSLTQFITIMQLYWLNTNLADFQFLYIDLALITLVAVFFGYTPACEKLSRTPPPTRLLSVASMLSIIGQLFIIAAFQVFTFIYTSQQPWFIPYAVPTAVDEEDRRSMQGTAIFCVSTFQYITLAIIYSKGYPYRKPLYSNIPLCVTLLVLSLLSSWVVLMPTNFIISWFEFDPVPYFVDRLLLFMIGFLSGVCSYIYEVFFIEQVILGIREKKLKQQQILSGSKNSNRFERILLSIGHEPSWLRSNIGSTCPSAPCLTVVGKQEVPVHHEKQSSSPGNDSIGAFSHDEEQKYLSPTSSEYTDRSSAHLLVESGSNHLTNHQ</sequence>
<name>A0AC34Q1P0_9BILA</name>
<proteinExistence type="predicted"/>
<evidence type="ECO:0000313" key="2">
    <source>
        <dbReference type="WBParaSite" id="JU765_v2.g12095.t1"/>
    </source>
</evidence>
<organism evidence="1 2">
    <name type="scientific">Panagrolaimus sp. JU765</name>
    <dbReference type="NCBI Taxonomy" id="591449"/>
    <lineage>
        <taxon>Eukaryota</taxon>
        <taxon>Metazoa</taxon>
        <taxon>Ecdysozoa</taxon>
        <taxon>Nematoda</taxon>
        <taxon>Chromadorea</taxon>
        <taxon>Rhabditida</taxon>
        <taxon>Tylenchina</taxon>
        <taxon>Panagrolaimomorpha</taxon>
        <taxon>Panagrolaimoidea</taxon>
        <taxon>Panagrolaimidae</taxon>
        <taxon>Panagrolaimus</taxon>
    </lineage>
</organism>
<protein>
    <submittedName>
        <fullName evidence="2">Cation-transporting ATPase</fullName>
    </submittedName>
</protein>
<reference evidence="2" key="1">
    <citation type="submission" date="2022-11" db="UniProtKB">
        <authorList>
            <consortium name="WormBaseParasite"/>
        </authorList>
    </citation>
    <scope>IDENTIFICATION</scope>
</reference>